<keyword evidence="2 5" id="KW-0812">Transmembrane</keyword>
<feature type="transmembrane region" description="Helical" evidence="5">
    <location>
        <begin position="189"/>
        <end position="210"/>
    </location>
</feature>
<sequence length="329" mass="34636">MSTSTLPLFLAIVAGAGTTFGAVILLVLIPNPPPVNTLSASNAALFGRLQACSAGVMVALSLGLFFESLPVAGFPSSILCVFVGAALMAAIEWLLHSTSHSNEGCNNEIHEGELGLLEEHITEDLEKQNSFATPSAFEAFLMKMFGATSSGANTISMVRSSFVTYMGLALHNLPEGVSVALTTVSNLKLGISLCIAILLHNVLEGMIVALPLWYTSRSKSRVLFLTLLNGLMEPLGVIIAWCLGGAEIISKPGRIEKMLAGVSGIMATIAFGELLPSAIEWIEKGGIGNHGKPSMKDVYIRVFAWIVIGVIGGAAVMGSADFVLQHFAF</sequence>
<evidence type="ECO:0000256" key="2">
    <source>
        <dbReference type="ARBA" id="ARBA00022692"/>
    </source>
</evidence>
<dbReference type="Proteomes" id="UP000193642">
    <property type="component" value="Unassembled WGS sequence"/>
</dbReference>
<comment type="subcellular location">
    <subcellularLocation>
        <location evidence="1">Membrane</location>
        <topology evidence="1">Multi-pass membrane protein</topology>
    </subcellularLocation>
</comment>
<dbReference type="InterPro" id="IPR003689">
    <property type="entry name" value="ZIP"/>
</dbReference>
<protein>
    <recommendedName>
        <fullName evidence="8">Zinc/iron permease</fullName>
    </recommendedName>
</protein>
<evidence type="ECO:0000313" key="6">
    <source>
        <dbReference type="EMBL" id="ORY32693.1"/>
    </source>
</evidence>
<proteinExistence type="predicted"/>
<feature type="transmembrane region" description="Helical" evidence="5">
    <location>
        <begin position="49"/>
        <end position="66"/>
    </location>
</feature>
<keyword evidence="3 5" id="KW-1133">Transmembrane helix</keyword>
<dbReference type="EMBL" id="MCGO01000070">
    <property type="protein sequence ID" value="ORY32693.1"/>
    <property type="molecule type" value="Genomic_DNA"/>
</dbReference>
<dbReference type="PANTHER" id="PTHR11040">
    <property type="entry name" value="ZINC/IRON TRANSPORTER"/>
    <property type="match status" value="1"/>
</dbReference>
<reference evidence="6 7" key="1">
    <citation type="submission" date="2016-07" db="EMBL/GenBank/DDBJ databases">
        <title>Pervasive Adenine N6-methylation of Active Genes in Fungi.</title>
        <authorList>
            <consortium name="DOE Joint Genome Institute"/>
            <person name="Mondo S.J."/>
            <person name="Dannebaum R.O."/>
            <person name="Kuo R.C."/>
            <person name="Labutti K."/>
            <person name="Haridas S."/>
            <person name="Kuo A."/>
            <person name="Salamov A."/>
            <person name="Ahrendt S.R."/>
            <person name="Lipzen A."/>
            <person name="Sullivan W."/>
            <person name="Andreopoulos W.B."/>
            <person name="Clum A."/>
            <person name="Lindquist E."/>
            <person name="Daum C."/>
            <person name="Ramamoorthy G.K."/>
            <person name="Gryganskyi A."/>
            <person name="Culley D."/>
            <person name="Magnuson J.K."/>
            <person name="James T.Y."/>
            <person name="O'Malley M.A."/>
            <person name="Stajich J.E."/>
            <person name="Spatafora J.W."/>
            <person name="Visel A."/>
            <person name="Grigoriev I.V."/>
        </authorList>
    </citation>
    <scope>NUCLEOTIDE SEQUENCE [LARGE SCALE GENOMIC DNA]</scope>
    <source>
        <strain evidence="6 7">JEL800</strain>
    </source>
</reference>
<name>A0A1Y2BCZ9_9FUNG</name>
<feature type="transmembrane region" description="Helical" evidence="5">
    <location>
        <begin position="222"/>
        <end position="246"/>
    </location>
</feature>
<dbReference type="GO" id="GO:0016020">
    <property type="term" value="C:membrane"/>
    <property type="evidence" value="ECO:0007669"/>
    <property type="project" value="UniProtKB-SubCell"/>
</dbReference>
<dbReference type="PANTHER" id="PTHR11040:SF210">
    <property type="entry name" value="ZINC-REGULATED TRANSPORTER 3"/>
    <property type="match status" value="1"/>
</dbReference>
<feature type="transmembrane region" description="Helical" evidence="5">
    <location>
        <begin position="6"/>
        <end position="29"/>
    </location>
</feature>
<comment type="caution">
    <text evidence="6">The sequence shown here is derived from an EMBL/GenBank/DDBJ whole genome shotgun (WGS) entry which is preliminary data.</text>
</comment>
<organism evidence="6 7">
    <name type="scientific">Rhizoclosmatium globosum</name>
    <dbReference type="NCBI Taxonomy" id="329046"/>
    <lineage>
        <taxon>Eukaryota</taxon>
        <taxon>Fungi</taxon>
        <taxon>Fungi incertae sedis</taxon>
        <taxon>Chytridiomycota</taxon>
        <taxon>Chytridiomycota incertae sedis</taxon>
        <taxon>Chytridiomycetes</taxon>
        <taxon>Chytridiales</taxon>
        <taxon>Chytriomycetaceae</taxon>
        <taxon>Rhizoclosmatium</taxon>
    </lineage>
</organism>
<evidence type="ECO:0000313" key="7">
    <source>
        <dbReference type="Proteomes" id="UP000193642"/>
    </source>
</evidence>
<keyword evidence="4 5" id="KW-0472">Membrane</keyword>
<dbReference type="AlphaFoldDB" id="A0A1Y2BCZ9"/>
<accession>A0A1Y2BCZ9</accession>
<evidence type="ECO:0000256" key="1">
    <source>
        <dbReference type="ARBA" id="ARBA00004141"/>
    </source>
</evidence>
<evidence type="ECO:0000256" key="4">
    <source>
        <dbReference type="ARBA" id="ARBA00023136"/>
    </source>
</evidence>
<evidence type="ECO:0000256" key="5">
    <source>
        <dbReference type="SAM" id="Phobius"/>
    </source>
</evidence>
<dbReference type="STRING" id="329046.A0A1Y2BCZ9"/>
<dbReference type="Pfam" id="PF02535">
    <property type="entry name" value="Zip"/>
    <property type="match status" value="1"/>
</dbReference>
<feature type="transmembrane region" description="Helical" evidence="5">
    <location>
        <begin position="72"/>
        <end position="95"/>
    </location>
</feature>
<feature type="transmembrane region" description="Helical" evidence="5">
    <location>
        <begin position="258"/>
        <end position="279"/>
    </location>
</feature>
<gene>
    <name evidence="6" type="ORF">BCR33DRAFT_856421</name>
</gene>
<feature type="transmembrane region" description="Helical" evidence="5">
    <location>
        <begin position="299"/>
        <end position="324"/>
    </location>
</feature>
<evidence type="ECO:0000256" key="3">
    <source>
        <dbReference type="ARBA" id="ARBA00022989"/>
    </source>
</evidence>
<dbReference type="OrthoDB" id="262547at2759"/>
<evidence type="ECO:0008006" key="8">
    <source>
        <dbReference type="Google" id="ProtNLM"/>
    </source>
</evidence>
<dbReference type="GO" id="GO:0005385">
    <property type="term" value="F:zinc ion transmembrane transporter activity"/>
    <property type="evidence" value="ECO:0007669"/>
    <property type="project" value="TreeGrafter"/>
</dbReference>
<keyword evidence="7" id="KW-1185">Reference proteome</keyword>